<dbReference type="PANTHER" id="PTHR12308">
    <property type="entry name" value="ANOCTAMIN"/>
    <property type="match status" value="1"/>
</dbReference>
<keyword evidence="4 5" id="KW-0472">Membrane</keyword>
<keyword evidence="8" id="KW-1185">Reference proteome</keyword>
<evidence type="ECO:0000313" key="7">
    <source>
        <dbReference type="EMBL" id="KAJ2793947.1"/>
    </source>
</evidence>
<sequence>TVLPLLLRWWRARGLRRTAHSDTPASADVDAWLASGAVHAPPHVQRQFIARVSLEVALPAYTTYEDYAEMVSQFACVTSFSVAWPLAPLAALVNNWLELRTDAAKICGAMRRPVPCRVESIGPWLDALRFTCWLAAVSNALLVYQFHPAAADAPDAAALQHLGRTNLTLALAVLLFAEYAFLAVRFVVVRVLASWPGVFERITERARAQARRRCLDHSAAALRALDADVPADHPSAAWHAELDHARQLVADAFKSK</sequence>
<organism evidence="7 8">
    <name type="scientific">Coemansia guatemalensis</name>
    <dbReference type="NCBI Taxonomy" id="2761395"/>
    <lineage>
        <taxon>Eukaryota</taxon>
        <taxon>Fungi</taxon>
        <taxon>Fungi incertae sedis</taxon>
        <taxon>Zoopagomycota</taxon>
        <taxon>Kickxellomycotina</taxon>
        <taxon>Kickxellomycetes</taxon>
        <taxon>Kickxellales</taxon>
        <taxon>Kickxellaceae</taxon>
        <taxon>Coemansia</taxon>
    </lineage>
</organism>
<keyword evidence="3 5" id="KW-1133">Transmembrane helix</keyword>
<dbReference type="GO" id="GO:0032541">
    <property type="term" value="C:cortical endoplasmic reticulum"/>
    <property type="evidence" value="ECO:0007669"/>
    <property type="project" value="TreeGrafter"/>
</dbReference>
<name>A0A9W8HQY8_9FUNG</name>
<dbReference type="Proteomes" id="UP001140094">
    <property type="component" value="Unassembled WGS sequence"/>
</dbReference>
<feature type="transmembrane region" description="Helical" evidence="5">
    <location>
        <begin position="167"/>
        <end position="188"/>
    </location>
</feature>
<proteinExistence type="predicted"/>
<comment type="caution">
    <text evidence="7">The sequence shown here is derived from an EMBL/GenBank/DDBJ whole genome shotgun (WGS) entry which is preliminary data.</text>
</comment>
<evidence type="ECO:0000256" key="5">
    <source>
        <dbReference type="SAM" id="Phobius"/>
    </source>
</evidence>
<evidence type="ECO:0000256" key="3">
    <source>
        <dbReference type="ARBA" id="ARBA00022989"/>
    </source>
</evidence>
<dbReference type="GO" id="GO:0005254">
    <property type="term" value="F:chloride channel activity"/>
    <property type="evidence" value="ECO:0007669"/>
    <property type="project" value="TreeGrafter"/>
</dbReference>
<dbReference type="InterPro" id="IPR049452">
    <property type="entry name" value="Anoctamin_TM"/>
</dbReference>
<dbReference type="GO" id="GO:0016020">
    <property type="term" value="C:membrane"/>
    <property type="evidence" value="ECO:0007669"/>
    <property type="project" value="UniProtKB-SubCell"/>
</dbReference>
<comment type="subcellular location">
    <subcellularLocation>
        <location evidence="1">Membrane</location>
        <topology evidence="1">Multi-pass membrane protein</topology>
    </subcellularLocation>
</comment>
<feature type="domain" description="Anoctamin transmembrane" evidence="6">
    <location>
        <begin position="2"/>
        <end position="200"/>
    </location>
</feature>
<dbReference type="EMBL" id="JANBUO010002707">
    <property type="protein sequence ID" value="KAJ2793947.1"/>
    <property type="molecule type" value="Genomic_DNA"/>
</dbReference>
<protein>
    <recommendedName>
        <fullName evidence="6">Anoctamin transmembrane domain-containing protein</fullName>
    </recommendedName>
</protein>
<evidence type="ECO:0000313" key="8">
    <source>
        <dbReference type="Proteomes" id="UP001140094"/>
    </source>
</evidence>
<evidence type="ECO:0000256" key="4">
    <source>
        <dbReference type="ARBA" id="ARBA00023136"/>
    </source>
</evidence>
<feature type="non-terminal residue" evidence="7">
    <location>
        <position position="1"/>
    </location>
</feature>
<dbReference type="PANTHER" id="PTHR12308:SF73">
    <property type="entry name" value="ANOCTAMIN"/>
    <property type="match status" value="1"/>
</dbReference>
<keyword evidence="2 5" id="KW-0812">Transmembrane</keyword>
<dbReference type="InterPro" id="IPR007632">
    <property type="entry name" value="Anoctamin"/>
</dbReference>
<evidence type="ECO:0000256" key="1">
    <source>
        <dbReference type="ARBA" id="ARBA00004141"/>
    </source>
</evidence>
<reference evidence="7" key="1">
    <citation type="submission" date="2022-07" db="EMBL/GenBank/DDBJ databases">
        <title>Phylogenomic reconstructions and comparative analyses of Kickxellomycotina fungi.</title>
        <authorList>
            <person name="Reynolds N.K."/>
            <person name="Stajich J.E."/>
            <person name="Barry K."/>
            <person name="Grigoriev I.V."/>
            <person name="Crous P."/>
            <person name="Smith M.E."/>
        </authorList>
    </citation>
    <scope>NUCLEOTIDE SEQUENCE</scope>
    <source>
        <strain evidence="7">NRRL 1565</strain>
    </source>
</reference>
<dbReference type="OrthoDB" id="296386at2759"/>
<accession>A0A9W8HQY8</accession>
<dbReference type="Pfam" id="PF04547">
    <property type="entry name" value="Anoctamin"/>
    <property type="match status" value="1"/>
</dbReference>
<dbReference type="AlphaFoldDB" id="A0A9W8HQY8"/>
<evidence type="ECO:0000256" key="2">
    <source>
        <dbReference type="ARBA" id="ARBA00022692"/>
    </source>
</evidence>
<gene>
    <name evidence="7" type="ORF">H4R20_006384</name>
</gene>
<evidence type="ECO:0000259" key="6">
    <source>
        <dbReference type="Pfam" id="PF04547"/>
    </source>
</evidence>